<reference evidence="2" key="1">
    <citation type="submission" date="2009-09" db="EMBL/GenBank/DDBJ databases">
        <title>The complete genome of Kribbella flavida DSM 17836.</title>
        <authorList>
            <consortium name="US DOE Joint Genome Institute (JGI-PGF)"/>
            <person name="Lucas S."/>
            <person name="Copeland A."/>
            <person name="Lapidus A."/>
            <person name="Glavina del Rio T."/>
            <person name="Dalin E."/>
            <person name="Tice H."/>
            <person name="Bruce D."/>
            <person name="Goodwin L."/>
            <person name="Pitluck S."/>
            <person name="Kyrpides N."/>
            <person name="Mavromatis K."/>
            <person name="Ivanova N."/>
            <person name="Saunders E."/>
            <person name="Brettin T."/>
            <person name="Detter J.C."/>
            <person name="Han C."/>
            <person name="Larimer F."/>
            <person name="Land M."/>
            <person name="Hauser L."/>
            <person name="Markowitz V."/>
            <person name="Cheng J.-F."/>
            <person name="Hugenholtz P."/>
            <person name="Woyke T."/>
            <person name="Wu D."/>
            <person name="Pukall R."/>
            <person name="Klenk H.-P."/>
            <person name="Eisen J.A."/>
        </authorList>
    </citation>
    <scope>NUCLEOTIDE SEQUENCE [LARGE SCALE GENOMIC DNA]</scope>
    <source>
        <strain evidence="2">DSM 17836 / JCM 10339 / NBRC 14399</strain>
    </source>
</reference>
<dbReference type="InterPro" id="IPR023214">
    <property type="entry name" value="HAD_sf"/>
</dbReference>
<dbReference type="SUPFAM" id="SSF56784">
    <property type="entry name" value="HAD-like"/>
    <property type="match status" value="1"/>
</dbReference>
<sequence length="226" mass="23473">MTVAEMLRGTEVVLLDFDGPVADLFPRGSGSRIGDRAREPLLRAGVELPEVVRATVQHLVVLEFAGVRAPQVVEDVERASVAGEVEAAGTAPVTPGVVEFLDACAETGRRVVVVSNNCGVAVQSFLEREGLVGRVEGVVGRPFGRPELMKPNPALIDGLLPELGVAAGRCLMVGDSASDIEFSRRVGMPSVGYAKSPERGAELAAAGADAIAHGMQRLGAAIRAVG</sequence>
<keyword evidence="1" id="KW-0378">Hydrolase</keyword>
<evidence type="ECO:0000313" key="1">
    <source>
        <dbReference type="EMBL" id="ADB35575.1"/>
    </source>
</evidence>
<dbReference type="STRING" id="479435.Kfla_6580"/>
<reference evidence="1 2" key="2">
    <citation type="journal article" date="2010" name="Stand. Genomic Sci.">
        <title>Complete genome sequence of Kribbella flavida type strain (IFO 14399).</title>
        <authorList>
            <person name="Pukall R."/>
            <person name="Lapidus A."/>
            <person name="Glavina Del Rio T."/>
            <person name="Copeland A."/>
            <person name="Tice H."/>
            <person name="Cheng J.-F."/>
            <person name="Lucas S."/>
            <person name="Chen F."/>
            <person name="Nolan M."/>
            <person name="LaButti K."/>
            <person name="Pati A."/>
            <person name="Ivanova N."/>
            <person name="Mavrommatis K."/>
            <person name="Mikhailova N."/>
            <person name="Pitluck S."/>
            <person name="Bruce D."/>
            <person name="Goodwin L."/>
            <person name="Land M."/>
            <person name="Hauser L."/>
            <person name="Chang Y.-J."/>
            <person name="Jeffries C.D."/>
            <person name="Chen A."/>
            <person name="Palaniappan K."/>
            <person name="Chain P."/>
            <person name="Rohde M."/>
            <person name="Goeker M."/>
            <person name="Bristow J."/>
            <person name="Eisen J.A."/>
            <person name="Markowitz V."/>
            <person name="Hugenholtz P."/>
            <person name="Kyrpides N.C."/>
            <person name="Klenk H.-P."/>
            <person name="Brettin T."/>
        </authorList>
    </citation>
    <scope>NUCLEOTIDE SEQUENCE [LARGE SCALE GENOMIC DNA]</scope>
    <source>
        <strain evidence="2">DSM 17836 / JCM 10339 / NBRC 14399</strain>
    </source>
</reference>
<dbReference type="CDD" id="cd01427">
    <property type="entry name" value="HAD_like"/>
    <property type="match status" value="1"/>
</dbReference>
<accession>D2PZK9</accession>
<dbReference type="EMBL" id="CP001736">
    <property type="protein sequence ID" value="ADB35575.1"/>
    <property type="molecule type" value="Genomic_DNA"/>
</dbReference>
<dbReference type="GO" id="GO:0005829">
    <property type="term" value="C:cytosol"/>
    <property type="evidence" value="ECO:0007669"/>
    <property type="project" value="TreeGrafter"/>
</dbReference>
<dbReference type="InterPro" id="IPR050155">
    <property type="entry name" value="HAD-like_hydrolase_sf"/>
</dbReference>
<organism evidence="1 2">
    <name type="scientific">Kribbella flavida (strain DSM 17836 / JCM 10339 / NBRC 14399)</name>
    <dbReference type="NCBI Taxonomy" id="479435"/>
    <lineage>
        <taxon>Bacteria</taxon>
        <taxon>Bacillati</taxon>
        <taxon>Actinomycetota</taxon>
        <taxon>Actinomycetes</taxon>
        <taxon>Propionibacteriales</taxon>
        <taxon>Kribbellaceae</taxon>
        <taxon>Kribbella</taxon>
    </lineage>
</organism>
<dbReference type="PANTHER" id="PTHR43434:SF1">
    <property type="entry name" value="PHOSPHOGLYCOLATE PHOSPHATASE"/>
    <property type="match status" value="1"/>
</dbReference>
<protein>
    <submittedName>
        <fullName evidence="1">Haloacid dehalogenase domain protein hydrolase</fullName>
    </submittedName>
</protein>
<dbReference type="HOGENOM" id="CLU_083623_1_0_11"/>
<dbReference type="eggNOG" id="COG0546">
    <property type="taxonomic scope" value="Bacteria"/>
</dbReference>
<dbReference type="Proteomes" id="UP000007967">
    <property type="component" value="Chromosome"/>
</dbReference>
<dbReference type="InterPro" id="IPR023198">
    <property type="entry name" value="PGP-like_dom2"/>
</dbReference>
<dbReference type="InterPro" id="IPR036412">
    <property type="entry name" value="HAD-like_sf"/>
</dbReference>
<dbReference type="AlphaFoldDB" id="D2PZK9"/>
<gene>
    <name evidence="1" type="ordered locus">Kfla_6580</name>
</gene>
<dbReference type="RefSeq" id="WP_012924127.1">
    <property type="nucleotide sequence ID" value="NC_013729.1"/>
</dbReference>
<dbReference type="Gene3D" id="1.10.150.240">
    <property type="entry name" value="Putative phosphatase, domain 2"/>
    <property type="match status" value="1"/>
</dbReference>
<dbReference type="PANTHER" id="PTHR43434">
    <property type="entry name" value="PHOSPHOGLYCOLATE PHOSPHATASE"/>
    <property type="match status" value="1"/>
</dbReference>
<evidence type="ECO:0000313" key="2">
    <source>
        <dbReference type="Proteomes" id="UP000007967"/>
    </source>
</evidence>
<proteinExistence type="predicted"/>
<dbReference type="KEGG" id="kfl:Kfla_6580"/>
<dbReference type="Pfam" id="PF00702">
    <property type="entry name" value="Hydrolase"/>
    <property type="match status" value="1"/>
</dbReference>
<dbReference type="GO" id="GO:0006281">
    <property type="term" value="P:DNA repair"/>
    <property type="evidence" value="ECO:0007669"/>
    <property type="project" value="TreeGrafter"/>
</dbReference>
<dbReference type="Gene3D" id="3.40.50.1000">
    <property type="entry name" value="HAD superfamily/HAD-like"/>
    <property type="match status" value="1"/>
</dbReference>
<dbReference type="GO" id="GO:0008967">
    <property type="term" value="F:phosphoglycolate phosphatase activity"/>
    <property type="evidence" value="ECO:0007669"/>
    <property type="project" value="TreeGrafter"/>
</dbReference>
<dbReference type="OrthoDB" id="4547358at2"/>
<name>D2PZK9_KRIFD</name>
<keyword evidence="2" id="KW-1185">Reference proteome</keyword>